<dbReference type="OrthoDB" id="443981at2759"/>
<gene>
    <name evidence="3" type="ORF">CC84DRAFT_1199566</name>
</gene>
<accession>A0A177BZZ8</accession>
<dbReference type="InterPro" id="IPR036063">
    <property type="entry name" value="Smr_dom_sf"/>
</dbReference>
<dbReference type="GO" id="GO:0005634">
    <property type="term" value="C:nucleus"/>
    <property type="evidence" value="ECO:0007669"/>
    <property type="project" value="TreeGrafter"/>
</dbReference>
<feature type="domain" description="Smr" evidence="2">
    <location>
        <begin position="448"/>
        <end position="536"/>
    </location>
</feature>
<evidence type="ECO:0000313" key="4">
    <source>
        <dbReference type="Proteomes" id="UP000077069"/>
    </source>
</evidence>
<evidence type="ECO:0000259" key="2">
    <source>
        <dbReference type="PROSITE" id="PS50828"/>
    </source>
</evidence>
<dbReference type="InterPro" id="IPR058864">
    <property type="entry name" value="UBA_10"/>
</dbReference>
<dbReference type="PANTHER" id="PTHR46535:SF1">
    <property type="entry name" value="NEDD4-BINDING PROTEIN 2"/>
    <property type="match status" value="1"/>
</dbReference>
<evidence type="ECO:0000313" key="3">
    <source>
        <dbReference type="EMBL" id="OAF99929.1"/>
    </source>
</evidence>
<keyword evidence="4" id="KW-1185">Reference proteome</keyword>
<dbReference type="EMBL" id="KV441560">
    <property type="protein sequence ID" value="OAF99929.1"/>
    <property type="molecule type" value="Genomic_DNA"/>
</dbReference>
<evidence type="ECO:0000256" key="1">
    <source>
        <dbReference type="SAM" id="MobiDB-lite"/>
    </source>
</evidence>
<dbReference type="SUPFAM" id="SSF160443">
    <property type="entry name" value="SMR domain-like"/>
    <property type="match status" value="1"/>
</dbReference>
<dbReference type="AlphaFoldDB" id="A0A177BZZ8"/>
<dbReference type="Gene3D" id="3.30.1370.110">
    <property type="match status" value="1"/>
</dbReference>
<dbReference type="RefSeq" id="XP_018030295.1">
    <property type="nucleotide sequence ID" value="XM_018181627.1"/>
</dbReference>
<dbReference type="InParanoid" id="A0A177BZZ8"/>
<dbReference type="PANTHER" id="PTHR46535">
    <property type="entry name" value="NEDD4-BINDING PROTEIN 2"/>
    <property type="match status" value="1"/>
</dbReference>
<reference evidence="3 4" key="1">
    <citation type="submission" date="2016-05" db="EMBL/GenBank/DDBJ databases">
        <title>Comparative analysis of secretome profiles of manganese(II)-oxidizing ascomycete fungi.</title>
        <authorList>
            <consortium name="DOE Joint Genome Institute"/>
            <person name="Zeiner C.A."/>
            <person name="Purvine S.O."/>
            <person name="Zink E.M."/>
            <person name="Wu S."/>
            <person name="Pasa-Tolic L."/>
            <person name="Chaput D.L."/>
            <person name="Haridas S."/>
            <person name="Grigoriev I.V."/>
            <person name="Santelli C.M."/>
            <person name="Hansel C.M."/>
        </authorList>
    </citation>
    <scope>NUCLEOTIDE SEQUENCE [LARGE SCALE GENOMIC DNA]</scope>
    <source>
        <strain evidence="3 4">AP3s5-JAC2a</strain>
    </source>
</reference>
<dbReference type="PROSITE" id="PS50828">
    <property type="entry name" value="SMR"/>
    <property type="match status" value="1"/>
</dbReference>
<sequence>MDEELHDLEQEYCPPLDPALIHALYPDYAGQSGGTQVLRGLLEDLKQTAAAEQLTEFDPSGSSGGAVRTSPSKQFDDAESSTETWTSLSQTNGTDSTSLSNGLATLELGVDSDHLAFGGYFRETEGYDTPTKEALLAETFPTLRLEFVTYTLKKCGDDFEKATDELLNHVYFHDVSGSPGDEVPVVKGIDAFSEEHHLPQRGKKGKTKKRQIHVDYHNVASASNSESELSPTAPIANRWKDSGRDIEFLSSRTKVSAKTIASLYHANGLSLAGTIVAMMKTSIADHGKKEPEARIIQPALDLNEEFPNIELDYAIALIRLTAPSTSYAHELAKKITGCPSASYVTKGSIQVIPQYAPVSLSEPTPESTKLPDLAPSATPHTAASLAAVRSSAFNNASASFRKGRSNPLYKAAAGYYAQVGRDANAHLRAQSEADADVFVSQQSTSTVLDLHGVTVDSATRIAKRRTKAWWDGLGEARIPGYGQGRGGARDGFRIVTGLGRHSEGGRGKIGPAVVRALVQEGWRVEVGSGEVIVTGKAKRTQAPH</sequence>
<feature type="compositionally biased region" description="Polar residues" evidence="1">
    <location>
        <begin position="81"/>
        <end position="97"/>
    </location>
</feature>
<protein>
    <recommendedName>
        <fullName evidence="2">Smr domain-containing protein</fullName>
    </recommendedName>
</protein>
<dbReference type="InterPro" id="IPR002625">
    <property type="entry name" value="Smr_dom"/>
</dbReference>
<dbReference type="STRING" id="1460663.A0A177BZZ8"/>
<dbReference type="Pfam" id="PF26286">
    <property type="entry name" value="UBA_10"/>
    <property type="match status" value="1"/>
</dbReference>
<dbReference type="SMART" id="SM00463">
    <property type="entry name" value="SMR"/>
    <property type="match status" value="1"/>
</dbReference>
<dbReference type="GO" id="GO:0004519">
    <property type="term" value="F:endonuclease activity"/>
    <property type="evidence" value="ECO:0007669"/>
    <property type="project" value="TreeGrafter"/>
</dbReference>
<organism evidence="3 4">
    <name type="scientific">Paraphaeosphaeria sporulosa</name>
    <dbReference type="NCBI Taxonomy" id="1460663"/>
    <lineage>
        <taxon>Eukaryota</taxon>
        <taxon>Fungi</taxon>
        <taxon>Dikarya</taxon>
        <taxon>Ascomycota</taxon>
        <taxon>Pezizomycotina</taxon>
        <taxon>Dothideomycetes</taxon>
        <taxon>Pleosporomycetidae</taxon>
        <taxon>Pleosporales</taxon>
        <taxon>Massarineae</taxon>
        <taxon>Didymosphaeriaceae</taxon>
        <taxon>Paraphaeosphaeria</taxon>
    </lineage>
</organism>
<proteinExistence type="predicted"/>
<name>A0A177BZZ8_9PLEO</name>
<dbReference type="GeneID" id="28765113"/>
<dbReference type="Proteomes" id="UP000077069">
    <property type="component" value="Unassembled WGS sequence"/>
</dbReference>
<dbReference type="InterPro" id="IPR052772">
    <property type="entry name" value="Endo/PolyKinase_Domain-Protein"/>
</dbReference>
<feature type="region of interest" description="Disordered" evidence="1">
    <location>
        <begin position="55"/>
        <end position="97"/>
    </location>
</feature>
<dbReference type="CDD" id="cd14279">
    <property type="entry name" value="CUE"/>
    <property type="match status" value="1"/>
</dbReference>